<reference evidence="7 8" key="2">
    <citation type="submission" date="2017-07" db="EMBL/GenBank/DDBJ databases">
        <title>Candidatus Dactylopiibacterium carminicum, a nitrogen-fixing symbiont of the cochineal insect Dactylopius coccus and Dactylopius opuntiae (Hemiptera: Coccoidea: Dactylopiidae).</title>
        <authorList>
            <person name="Vera A."/>
        </authorList>
    </citation>
    <scope>NUCLEOTIDE SEQUENCE [LARGE SCALE GENOMIC DNA]</scope>
    <source>
        <strain evidence="7 8">NFDCM</strain>
    </source>
</reference>
<organism evidence="7 8">
    <name type="scientific">Candidatus Dactylopiibacterium carminicum</name>
    <dbReference type="NCBI Taxonomy" id="857335"/>
    <lineage>
        <taxon>Bacteria</taxon>
        <taxon>Pseudomonadati</taxon>
        <taxon>Pseudomonadota</taxon>
        <taxon>Betaproteobacteria</taxon>
        <taxon>Rhodocyclales</taxon>
        <taxon>Rhodocyclaceae</taxon>
        <taxon>Candidatus Dactylopiibacterium</taxon>
    </lineage>
</organism>
<dbReference type="Gene3D" id="1.10.1240.20">
    <property type="entry name" value="Lytic transglycosylase, superhelical linker domain"/>
    <property type="match status" value="1"/>
</dbReference>
<reference evidence="6 9" key="1">
    <citation type="submission" date="2016-08" db="EMBL/GenBank/DDBJ databases">
        <title>Candidatus Dactylopiibacterium carminicum genome sequence.</title>
        <authorList>
            <person name="Ramirez-Puebla S.T."/>
            <person name="Ormeno-Orrillo E."/>
            <person name="Vera-Ponce De Leon A."/>
            <person name="Luis L."/>
            <person name="Sanchez-Flores A."/>
            <person name="Monica R."/>
            <person name="Martinez-Romero E."/>
        </authorList>
    </citation>
    <scope>NUCLEOTIDE SEQUENCE [LARGE SCALE GENOMIC DNA]</scope>
    <source>
        <strain evidence="6">END1</strain>
    </source>
</reference>
<dbReference type="OrthoDB" id="92254at2"/>
<dbReference type="InterPro" id="IPR000189">
    <property type="entry name" value="Transglyc_AS"/>
</dbReference>
<evidence type="ECO:0000256" key="2">
    <source>
        <dbReference type="ARBA" id="ARBA00022729"/>
    </source>
</evidence>
<dbReference type="Proteomes" id="UP000216107">
    <property type="component" value="Unassembled WGS sequence"/>
</dbReference>
<protein>
    <submittedName>
        <fullName evidence="7">Transglycosylase</fullName>
    </submittedName>
</protein>
<dbReference type="GO" id="GO:0004553">
    <property type="term" value="F:hydrolase activity, hydrolyzing O-glycosyl compounds"/>
    <property type="evidence" value="ECO:0007669"/>
    <property type="project" value="InterPro"/>
</dbReference>
<dbReference type="InterPro" id="IPR012289">
    <property type="entry name" value="Lytic_TGlycosylase_superhlx_L"/>
</dbReference>
<dbReference type="PANTHER" id="PTHR37423">
    <property type="entry name" value="SOLUBLE LYTIC MUREIN TRANSGLYCOSYLASE-RELATED"/>
    <property type="match status" value="1"/>
</dbReference>
<dbReference type="EMBL" id="NMRN01000013">
    <property type="protein sequence ID" value="PAS93728.1"/>
    <property type="molecule type" value="Genomic_DNA"/>
</dbReference>
<dbReference type="SUPFAM" id="SSF48435">
    <property type="entry name" value="Bacterial muramidases"/>
    <property type="match status" value="1"/>
</dbReference>
<evidence type="ECO:0000256" key="1">
    <source>
        <dbReference type="ARBA" id="ARBA00007734"/>
    </source>
</evidence>
<evidence type="ECO:0000256" key="3">
    <source>
        <dbReference type="SAM" id="SignalP"/>
    </source>
</evidence>
<dbReference type="CDD" id="cd13401">
    <property type="entry name" value="Slt70-like"/>
    <property type="match status" value="1"/>
</dbReference>
<name>A0A272EUE8_9RHOO</name>
<dbReference type="Gene3D" id="1.25.20.10">
    <property type="entry name" value="Bacterial muramidases"/>
    <property type="match status" value="1"/>
</dbReference>
<evidence type="ECO:0000313" key="9">
    <source>
        <dbReference type="Proteomes" id="UP000623509"/>
    </source>
</evidence>
<dbReference type="InterPro" id="IPR008258">
    <property type="entry name" value="Transglycosylase_SLT_dom_1"/>
</dbReference>
<gene>
    <name evidence="6" type="ORF">BGI27_06140</name>
    <name evidence="7" type="ORF">CGU29_06580</name>
</gene>
<dbReference type="InterPro" id="IPR037061">
    <property type="entry name" value="Lytic_TGlycoase_superhlx_L_sf"/>
</dbReference>
<dbReference type="GO" id="GO:0016020">
    <property type="term" value="C:membrane"/>
    <property type="evidence" value="ECO:0007669"/>
    <property type="project" value="InterPro"/>
</dbReference>
<keyword evidence="2 3" id="KW-0732">Signal</keyword>
<dbReference type="SUPFAM" id="SSF53955">
    <property type="entry name" value="Lysozyme-like"/>
    <property type="match status" value="1"/>
</dbReference>
<evidence type="ECO:0000313" key="7">
    <source>
        <dbReference type="EMBL" id="PAS93728.1"/>
    </source>
</evidence>
<feature type="signal peptide" evidence="3">
    <location>
        <begin position="1"/>
        <end position="21"/>
    </location>
</feature>
<dbReference type="Proteomes" id="UP000623509">
    <property type="component" value="Unassembled WGS sequence"/>
</dbReference>
<evidence type="ECO:0000259" key="5">
    <source>
        <dbReference type="Pfam" id="PF14718"/>
    </source>
</evidence>
<sequence>MKLQLGAACAALWWMVAPVLAQSGDDRVLAAREAAGKGDLTRLQALAAQTSNHPLEIYVQYWALSARIARLAEPVDADAVRGFLYQNAGGVLAERLRNEWVRRLGHDKRWDELNAEYALLTQPEQAQQCLAIQAGNSEGPTALLALNAQWLTLLDLPDTCESVLRERVAAGRFTADDVWQRFRRQIEMRRYTSARQTLSWLPGEAVPDMRDLQRLVDGPVRYLASPAARRVSTRMDRELLIAAVSRLARFDAKAAAARLEGLSSNLLSDADKAYLWGQIGWMGAQSREPEARQWFARAGGNGEMSEEQQAWRARASLRVQDWRGLQQAIEAMNPNLRDTPDWSYWLGRALLEQGRTQQAGLQFQRFADRPDFYGILATEALGREYRWPAPASPARTDEVARVAALAEVRRAEALFRLELRTEGLREWNWGLRGVDDRTLLAAAEYARRAGLYDRAIAAAERTRDEHDYALRYLAPHYEAFAREARARDLDLAWVYGLVRQESRFLPVARSGVGAQGLMQVMPATGQWIAKKQGWTNYEPGWLTRIDTNVQLGTAYLRYVLDQLDNHPVLASAAYNAGPSRARRWRDSRPLEGAIYIETIPFNETRDYVKKVMANAELYATLFERRPVALLARLGRIPAANAAVAGLDDGP</sequence>
<dbReference type="AlphaFoldDB" id="A0A272EUE8"/>
<evidence type="ECO:0000259" key="4">
    <source>
        <dbReference type="Pfam" id="PF01464"/>
    </source>
</evidence>
<dbReference type="GO" id="GO:0000270">
    <property type="term" value="P:peptidoglycan metabolic process"/>
    <property type="evidence" value="ECO:0007669"/>
    <property type="project" value="InterPro"/>
</dbReference>
<evidence type="ECO:0000313" key="8">
    <source>
        <dbReference type="Proteomes" id="UP000216107"/>
    </source>
</evidence>
<dbReference type="Pfam" id="PF01464">
    <property type="entry name" value="SLT"/>
    <property type="match status" value="1"/>
</dbReference>
<dbReference type="Pfam" id="PF14718">
    <property type="entry name" value="SLT_L"/>
    <property type="match status" value="1"/>
</dbReference>
<feature type="domain" description="Transglycosylase SLT" evidence="4">
    <location>
        <begin position="480"/>
        <end position="588"/>
    </location>
</feature>
<comment type="similarity">
    <text evidence="1">Belongs to the transglycosylase Slt family.</text>
</comment>
<evidence type="ECO:0000313" key="6">
    <source>
        <dbReference type="EMBL" id="KAF7599774.1"/>
    </source>
</evidence>
<comment type="caution">
    <text evidence="7">The sequence shown here is derived from an EMBL/GenBank/DDBJ whole genome shotgun (WGS) entry which is preliminary data.</text>
</comment>
<accession>A0A272EUE8</accession>
<feature type="chain" id="PRO_5012944698" evidence="3">
    <location>
        <begin position="22"/>
        <end position="650"/>
    </location>
</feature>
<keyword evidence="9" id="KW-1185">Reference proteome</keyword>
<dbReference type="Gene3D" id="1.10.530.10">
    <property type="match status" value="1"/>
</dbReference>
<proteinExistence type="inferred from homology"/>
<dbReference type="EMBL" id="MDUX01000014">
    <property type="protein sequence ID" value="KAF7599774.1"/>
    <property type="molecule type" value="Genomic_DNA"/>
</dbReference>
<dbReference type="PROSITE" id="PS00922">
    <property type="entry name" value="TRANSGLYCOSYLASE"/>
    <property type="match status" value="1"/>
</dbReference>
<dbReference type="GO" id="GO:0008933">
    <property type="term" value="F:peptidoglycan lytic transglycosylase activity"/>
    <property type="evidence" value="ECO:0007669"/>
    <property type="project" value="InterPro"/>
</dbReference>
<dbReference type="RefSeq" id="WP_095524027.1">
    <property type="nucleotide sequence ID" value="NZ_MDUX01000014.1"/>
</dbReference>
<dbReference type="InterPro" id="IPR023346">
    <property type="entry name" value="Lysozyme-like_dom_sf"/>
</dbReference>
<dbReference type="InterPro" id="IPR008939">
    <property type="entry name" value="Lytic_TGlycosylase_superhlx_U"/>
</dbReference>
<dbReference type="PANTHER" id="PTHR37423:SF5">
    <property type="entry name" value="SOLUBLE LYTIC MUREIN TRANSGLYCOSYLASE"/>
    <property type="match status" value="1"/>
</dbReference>
<dbReference type="GO" id="GO:0042597">
    <property type="term" value="C:periplasmic space"/>
    <property type="evidence" value="ECO:0007669"/>
    <property type="project" value="InterPro"/>
</dbReference>
<feature type="domain" description="Lytic transglycosylase superhelical linker" evidence="5">
    <location>
        <begin position="402"/>
        <end position="461"/>
    </location>
</feature>